<evidence type="ECO:0000259" key="14">
    <source>
        <dbReference type="PROSITE" id="PS50041"/>
    </source>
</evidence>
<dbReference type="GO" id="GO:0016020">
    <property type="term" value="C:membrane"/>
    <property type="evidence" value="ECO:0007669"/>
    <property type="project" value="UniProtKB-SubCell"/>
</dbReference>
<feature type="domain" description="C-type lectin" evidence="14">
    <location>
        <begin position="920"/>
        <end position="1045"/>
    </location>
</feature>
<accession>A0A8J6EY08</accession>
<evidence type="ECO:0000256" key="8">
    <source>
        <dbReference type="ARBA" id="ARBA00023157"/>
    </source>
</evidence>
<evidence type="ECO:0000256" key="9">
    <source>
        <dbReference type="ARBA" id="ARBA00023170"/>
    </source>
</evidence>
<evidence type="ECO:0000256" key="1">
    <source>
        <dbReference type="ARBA" id="ARBA00004167"/>
    </source>
</evidence>
<dbReference type="Pfam" id="PF24562">
    <property type="entry name" value="CysR_MRC2_N"/>
    <property type="match status" value="1"/>
</dbReference>
<evidence type="ECO:0000256" key="6">
    <source>
        <dbReference type="ARBA" id="ARBA00022989"/>
    </source>
</evidence>
<dbReference type="PROSITE" id="PS51092">
    <property type="entry name" value="FN2_2"/>
    <property type="match status" value="1"/>
</dbReference>
<feature type="domain" description="C-type lectin" evidence="14">
    <location>
        <begin position="1211"/>
        <end position="1318"/>
    </location>
</feature>
<evidence type="ECO:0000256" key="2">
    <source>
        <dbReference type="ARBA" id="ARBA00022583"/>
    </source>
</evidence>
<evidence type="ECO:0000256" key="7">
    <source>
        <dbReference type="ARBA" id="ARBA00023136"/>
    </source>
</evidence>
<feature type="domain" description="C-type lectin" evidence="14">
    <location>
        <begin position="1072"/>
        <end position="1173"/>
    </location>
</feature>
<proteinExistence type="predicted"/>
<feature type="domain" description="Fibronectin type-II" evidence="15">
    <location>
        <begin position="159"/>
        <end position="206"/>
    </location>
</feature>
<dbReference type="Proteomes" id="UP000770717">
    <property type="component" value="Unassembled WGS sequence"/>
</dbReference>
<evidence type="ECO:0000259" key="15">
    <source>
        <dbReference type="PROSITE" id="PS51092"/>
    </source>
</evidence>
<dbReference type="SMART" id="SM00034">
    <property type="entry name" value="CLECT"/>
    <property type="match status" value="9"/>
</dbReference>
<feature type="domain" description="C-type lectin" evidence="14">
    <location>
        <begin position="1359"/>
        <end position="1464"/>
    </location>
</feature>
<dbReference type="Gene3D" id="2.10.10.10">
    <property type="entry name" value="Fibronectin, type II, collagen-binding"/>
    <property type="match status" value="1"/>
</dbReference>
<feature type="transmembrane region" description="Helical" evidence="12">
    <location>
        <begin position="1630"/>
        <end position="1653"/>
    </location>
</feature>
<dbReference type="PROSITE" id="PS50231">
    <property type="entry name" value="RICIN_B_LECTIN"/>
    <property type="match status" value="1"/>
</dbReference>
<organism evidence="16 17">
    <name type="scientific">Eleutherodactylus coqui</name>
    <name type="common">Puerto Rican coqui</name>
    <dbReference type="NCBI Taxonomy" id="57060"/>
    <lineage>
        <taxon>Eukaryota</taxon>
        <taxon>Metazoa</taxon>
        <taxon>Chordata</taxon>
        <taxon>Craniata</taxon>
        <taxon>Vertebrata</taxon>
        <taxon>Euteleostomi</taxon>
        <taxon>Amphibia</taxon>
        <taxon>Batrachia</taxon>
        <taxon>Anura</taxon>
        <taxon>Neobatrachia</taxon>
        <taxon>Hyloidea</taxon>
        <taxon>Eleutherodactylidae</taxon>
        <taxon>Eleutherodactylinae</taxon>
        <taxon>Eleutherodactylus</taxon>
        <taxon>Eleutherodactylus</taxon>
    </lineage>
</organism>
<dbReference type="InterPro" id="IPR016187">
    <property type="entry name" value="CTDL_fold"/>
</dbReference>
<dbReference type="InterPro" id="IPR050111">
    <property type="entry name" value="C-type_lectin/snaclec_domain"/>
</dbReference>
<dbReference type="InterPro" id="IPR036943">
    <property type="entry name" value="FN_type2_sf"/>
</dbReference>
<evidence type="ECO:0008006" key="18">
    <source>
        <dbReference type="Google" id="ProtNLM"/>
    </source>
</evidence>
<evidence type="ECO:0000256" key="5">
    <source>
        <dbReference type="ARBA" id="ARBA00022737"/>
    </source>
</evidence>
<keyword evidence="7 12" id="KW-0472">Membrane</keyword>
<dbReference type="InterPro" id="IPR000772">
    <property type="entry name" value="Ricin_B_lectin"/>
</dbReference>
<dbReference type="GO" id="GO:0006897">
    <property type="term" value="P:endocytosis"/>
    <property type="evidence" value="ECO:0007669"/>
    <property type="project" value="UniProtKB-KW"/>
</dbReference>
<dbReference type="InterPro" id="IPR013806">
    <property type="entry name" value="Kringle-like"/>
</dbReference>
<dbReference type="InterPro" id="IPR035992">
    <property type="entry name" value="Ricin_B-like_lectins"/>
</dbReference>
<comment type="subcellular location">
    <subcellularLocation>
        <location evidence="1">Membrane</location>
        <topology evidence="1">Single-pass membrane protein</topology>
    </subcellularLocation>
</comment>
<dbReference type="FunFam" id="3.10.100.10:FF:000036">
    <property type="entry name" value="Lymphocyte antigen 75"/>
    <property type="match status" value="1"/>
</dbReference>
<evidence type="ECO:0000256" key="12">
    <source>
        <dbReference type="SAM" id="Phobius"/>
    </source>
</evidence>
<evidence type="ECO:0000256" key="10">
    <source>
        <dbReference type="ARBA" id="ARBA00023180"/>
    </source>
</evidence>
<keyword evidence="8" id="KW-1015">Disulfide bond</keyword>
<dbReference type="SMART" id="SM00059">
    <property type="entry name" value="FN2"/>
    <property type="match status" value="1"/>
</dbReference>
<dbReference type="SMART" id="SM00458">
    <property type="entry name" value="RICIN"/>
    <property type="match status" value="1"/>
</dbReference>
<dbReference type="PROSITE" id="PS50041">
    <property type="entry name" value="C_TYPE_LECTIN_2"/>
    <property type="match status" value="9"/>
</dbReference>
<evidence type="ECO:0000256" key="3">
    <source>
        <dbReference type="ARBA" id="ARBA00022692"/>
    </source>
</evidence>
<evidence type="ECO:0000256" key="4">
    <source>
        <dbReference type="ARBA" id="ARBA00022729"/>
    </source>
</evidence>
<comment type="caution">
    <text evidence="16">The sequence shown here is derived from an EMBL/GenBank/DDBJ whole genome shotgun (WGS) entry which is preliminary data.</text>
</comment>
<keyword evidence="4 13" id="KW-0732">Signal</keyword>
<keyword evidence="2" id="KW-0254">Endocytosis</keyword>
<feature type="signal peptide" evidence="13">
    <location>
        <begin position="1"/>
        <end position="24"/>
    </location>
</feature>
<feature type="chain" id="PRO_5035239533" description="Lymphocyte antigen 75" evidence="13">
    <location>
        <begin position="25"/>
        <end position="1679"/>
    </location>
</feature>
<dbReference type="SUPFAM" id="SSF57440">
    <property type="entry name" value="Kringle-like"/>
    <property type="match status" value="1"/>
</dbReference>
<evidence type="ECO:0000313" key="17">
    <source>
        <dbReference type="Proteomes" id="UP000770717"/>
    </source>
</evidence>
<dbReference type="FunFam" id="3.10.100.10:FF:000047">
    <property type="entry name" value="lymphocyte antigen 75"/>
    <property type="match status" value="1"/>
</dbReference>
<feature type="domain" description="C-type lectin" evidence="14">
    <location>
        <begin position="1499"/>
        <end position="1612"/>
    </location>
</feature>
<protein>
    <recommendedName>
        <fullName evidence="18">Lymphocyte antigen 75</fullName>
    </recommendedName>
</protein>
<sequence length="1679" mass="192181">MGAGLCWRLLFLVLTVCSAAPGWASDGEHTFEILHVQSNKCLTVENDGLSVRSCSQTNNSLWTWGSSHRLFSLGTQKCLGIDISKPQDPLKLVSCDSTLMLWWRCEGRIISGASGYGLNVKNGMVSVAMKTKDEWSQTGKSEMICDIPYHVVYTTGGSSSGKPCDFPFVYKGKWYHDCIYDADEDQEWCVTSESFYDNVLVGNCLKPVRGCNGTWIQNSDLQQCYQWNTNSVLRWKEAYMSCQSQGADLLSISSPEELKYIIETEDLPDSIWIGLNRLESSGGWQWSDNSPLNFINWDEGISTFSLVDGTSCGKLNVNSGRYETFPCDAALPYVCKKGENQTRTDPVDSWHYSETECTADWMPYNGFCYLSQEPKTWQEAEYSCNKENGSLISLHSLADIELVVTKLHSENENIWSGFQSQSFPSFFKWSDGTEAHFTYWDQNEPLPKFNVTPNCMSFSGQTGRWHVRNCSEQFKSVCRKPGVLQNATNSDSGCPPDKNWRRHGEFCYLINTTEVSYEARCSLTVTNKFEQEFLNSLIRKQNNIKGKYFWSSLRDVNNTGDYYWETADGTKDLTYSNWNTHQPASAGGCVALATGESLGKWEVKDCKTFKASSICKIRIGTAKEEETPKPPPTICPDNWESGADQYCYKLFHIERLLKQRTWEEAEGFCEEFGAHLVSFSHTQDKDNLYLFLKSLLRTSNTRWIWLGLNKRNLGNWEWSDGRPISSVMLSDFQEEDYSLRDCAAFEINLPKPLYWMGLMDLILPKVNYTIRPFHCEARHDWVCQLPKGAPLKTPVWYEADWRKRMGAPNIIEDVEYWFISHPELSYKEAELYCASNGTELANIDSLNAMTSIQNIARQKRPKLQDFLQRWWVKSYDFRGPKHCTEKLPFICRSQNLSLLELVPTKVINSSGSCPKKWELFGNKCFVKIPEENITYSDASNRCHEHGGTLPSISNQREQDFITSLSSGLQQKFWIGLRYSLNAYKNRWDDGSDVTYTNFHPILQGRYKQFAVDLSNPEKNQPCVFFLNNPKSTFVGTWDFTACSDQQYVSICQKPADMSHPNAQAPVPEEAEYKELKYKFIHKNMTWYEALSECNSKNMDLVSITDQYQLSFITITVIQVGQPMWIGLSSQDDGIHYRWHDKSLVTLNRWSNESKNEACTFVALDGTWKTESCDVQLPGAICYSPPEKPKNMTSTEHIDCPHEIRNAVWVPYRNSCYTIILRNNRWLPPGLKSACRSLHPDAYFLSIRDEDENAFVVNLFQPYTNLATWVWLALHYESNNNAFHWQDETFVRYSNWKEGRPDVKNNSFYAAMRLDGFWDMFSNPKDLELLFLKEHSIVACKIEKGSNTDYLLPMPTAMPFSNYTYFLLKKKLTWFEAVKECKRMDGNLASVHDEDQQLFLEQFVRHDGYPLWIGLWNNDGSSVEWSDTTEVNYATKYFEKKLALGNCIYLDTKGVWTMKNCSDRLDGAICYKSASAVQSELVGEDELCPKTPGTGRWVRYKDSCYGFDLKIYNYSVYSNAEASKMCQTADPTAGLLTVNDEEENVFVSKYLNSDPYLTSRVWLGVNSTSTGQKSVWLDGSPVEYTNWRSSPNEQTGSCVILLSQTGKWSKVPCAPGHARVVCKAPLRSSGIGLAVAFAVSLILVLLIGSLAYLYRKKRPLFSSVRYQRAEDQMESMIDYS</sequence>
<feature type="domain" description="C-type lectin" evidence="14">
    <location>
        <begin position="643"/>
        <end position="755"/>
    </location>
</feature>
<dbReference type="EMBL" id="WNTK01000010">
    <property type="protein sequence ID" value="KAG9477238.1"/>
    <property type="molecule type" value="Genomic_DNA"/>
</dbReference>
<keyword evidence="10" id="KW-0325">Glycoprotein</keyword>
<dbReference type="Gene3D" id="3.10.100.10">
    <property type="entry name" value="Mannose-Binding Protein A, subunit A"/>
    <property type="match status" value="9"/>
</dbReference>
<dbReference type="InterPro" id="IPR016186">
    <property type="entry name" value="C-type_lectin-like/link_sf"/>
</dbReference>
<keyword evidence="3 12" id="KW-0812">Transmembrane</keyword>
<keyword evidence="9" id="KW-0675">Receptor</keyword>
<dbReference type="Gene3D" id="2.80.10.50">
    <property type="match status" value="1"/>
</dbReference>
<evidence type="ECO:0000313" key="16">
    <source>
        <dbReference type="EMBL" id="KAG9477238.1"/>
    </source>
</evidence>
<dbReference type="PANTHER" id="PTHR22803">
    <property type="entry name" value="MANNOSE, PHOSPHOLIPASE, LECTIN RECEPTOR RELATED"/>
    <property type="match status" value="1"/>
</dbReference>
<dbReference type="InterPro" id="IPR001304">
    <property type="entry name" value="C-type_lectin-like"/>
</dbReference>
<name>A0A8J6EY08_ELECQ</name>
<dbReference type="InterPro" id="IPR000562">
    <property type="entry name" value="FN_type2_dom"/>
</dbReference>
<dbReference type="SUPFAM" id="SSF50370">
    <property type="entry name" value="Ricin B-like lectins"/>
    <property type="match status" value="1"/>
</dbReference>
<dbReference type="Pfam" id="PF00059">
    <property type="entry name" value="Lectin_C"/>
    <property type="match status" value="9"/>
</dbReference>
<keyword evidence="17" id="KW-1185">Reference proteome</keyword>
<keyword evidence="6 12" id="KW-1133">Transmembrane helix</keyword>
<feature type="domain" description="C-type lectin" evidence="14">
    <location>
        <begin position="364"/>
        <end position="479"/>
    </location>
</feature>
<gene>
    <name evidence="16" type="ORF">GDO78_002563</name>
</gene>
<feature type="domain" description="C-type lectin" evidence="14">
    <location>
        <begin position="498"/>
        <end position="606"/>
    </location>
</feature>
<dbReference type="SUPFAM" id="SSF56436">
    <property type="entry name" value="C-type lectin-like"/>
    <property type="match status" value="10"/>
</dbReference>
<reference evidence="16" key="1">
    <citation type="thesis" date="2020" institute="ProQuest LLC" country="789 East Eisenhower Parkway, Ann Arbor, MI, USA">
        <title>Comparative Genomics and Chromosome Evolution.</title>
        <authorList>
            <person name="Mudd A.B."/>
        </authorList>
    </citation>
    <scope>NUCLEOTIDE SEQUENCE</scope>
    <source>
        <strain evidence="16">HN-11 Male</strain>
        <tissue evidence="16">Kidney and liver</tissue>
    </source>
</reference>
<comment type="caution">
    <text evidence="11">Lacks conserved residue(s) required for the propagation of feature annotation.</text>
</comment>
<feature type="domain" description="C-type lectin" evidence="14">
    <location>
        <begin position="224"/>
        <end position="336"/>
    </location>
</feature>
<dbReference type="Pfam" id="PF00040">
    <property type="entry name" value="fn2"/>
    <property type="match status" value="1"/>
</dbReference>
<dbReference type="CDD" id="cd00037">
    <property type="entry name" value="CLECT"/>
    <property type="match status" value="7"/>
</dbReference>
<keyword evidence="5" id="KW-0677">Repeat</keyword>
<evidence type="ECO:0000256" key="13">
    <source>
        <dbReference type="SAM" id="SignalP"/>
    </source>
</evidence>
<evidence type="ECO:0000256" key="11">
    <source>
        <dbReference type="PROSITE-ProRule" id="PRU00479"/>
    </source>
</evidence>
<dbReference type="OrthoDB" id="6153550at2759"/>